<dbReference type="RefSeq" id="XP_062720785.1">
    <property type="nucleotide sequence ID" value="XM_062869220.1"/>
</dbReference>
<dbReference type="GeneID" id="87888049"/>
<evidence type="ECO:0000256" key="1">
    <source>
        <dbReference type="SAM" id="SignalP"/>
    </source>
</evidence>
<accession>A0AAJ0GS91</accession>
<keyword evidence="3" id="KW-1185">Reference proteome</keyword>
<comment type="caution">
    <text evidence="2">The sequence shown here is derived from an EMBL/GenBank/DDBJ whole genome shotgun (WGS) entry which is preliminary data.</text>
</comment>
<evidence type="ECO:0000313" key="2">
    <source>
        <dbReference type="EMBL" id="KAK3305005.1"/>
    </source>
</evidence>
<dbReference type="EMBL" id="JAUDZG010000004">
    <property type="protein sequence ID" value="KAK3305005.1"/>
    <property type="molecule type" value="Genomic_DNA"/>
</dbReference>
<dbReference type="InterPro" id="IPR025975">
    <property type="entry name" value="Polysacc_lyase"/>
</dbReference>
<feature type="chain" id="PRO_5042541196" evidence="1">
    <location>
        <begin position="21"/>
        <end position="258"/>
    </location>
</feature>
<dbReference type="Gene3D" id="2.60.120.200">
    <property type="match status" value="1"/>
</dbReference>
<dbReference type="GO" id="GO:0016829">
    <property type="term" value="F:lyase activity"/>
    <property type="evidence" value="ECO:0007669"/>
    <property type="project" value="UniProtKB-KW"/>
</dbReference>
<feature type="signal peptide" evidence="1">
    <location>
        <begin position="1"/>
        <end position="20"/>
    </location>
</feature>
<protein>
    <submittedName>
        <fullName evidence="2">Polysaccharide lyase-domain-containing protein</fullName>
    </submittedName>
</protein>
<gene>
    <name evidence="2" type="ORF">B0T15DRAFT_531074</name>
</gene>
<evidence type="ECO:0000313" key="3">
    <source>
        <dbReference type="Proteomes" id="UP001273166"/>
    </source>
</evidence>
<organism evidence="2 3">
    <name type="scientific">Chaetomium strumarium</name>
    <dbReference type="NCBI Taxonomy" id="1170767"/>
    <lineage>
        <taxon>Eukaryota</taxon>
        <taxon>Fungi</taxon>
        <taxon>Dikarya</taxon>
        <taxon>Ascomycota</taxon>
        <taxon>Pezizomycotina</taxon>
        <taxon>Sordariomycetes</taxon>
        <taxon>Sordariomycetidae</taxon>
        <taxon>Sordariales</taxon>
        <taxon>Chaetomiaceae</taxon>
        <taxon>Chaetomium</taxon>
    </lineage>
</organism>
<keyword evidence="2" id="KW-0456">Lyase</keyword>
<proteinExistence type="predicted"/>
<reference evidence="2" key="1">
    <citation type="journal article" date="2023" name="Mol. Phylogenet. Evol.">
        <title>Genome-scale phylogeny and comparative genomics of the fungal order Sordariales.</title>
        <authorList>
            <person name="Hensen N."/>
            <person name="Bonometti L."/>
            <person name="Westerberg I."/>
            <person name="Brannstrom I.O."/>
            <person name="Guillou S."/>
            <person name="Cros-Aarteil S."/>
            <person name="Calhoun S."/>
            <person name="Haridas S."/>
            <person name="Kuo A."/>
            <person name="Mondo S."/>
            <person name="Pangilinan J."/>
            <person name="Riley R."/>
            <person name="LaButti K."/>
            <person name="Andreopoulos B."/>
            <person name="Lipzen A."/>
            <person name="Chen C."/>
            <person name="Yan M."/>
            <person name="Daum C."/>
            <person name="Ng V."/>
            <person name="Clum A."/>
            <person name="Steindorff A."/>
            <person name="Ohm R.A."/>
            <person name="Martin F."/>
            <person name="Silar P."/>
            <person name="Natvig D.O."/>
            <person name="Lalanne C."/>
            <person name="Gautier V."/>
            <person name="Ament-Velasquez S.L."/>
            <person name="Kruys A."/>
            <person name="Hutchinson M.I."/>
            <person name="Powell A.J."/>
            <person name="Barry K."/>
            <person name="Miller A.N."/>
            <person name="Grigoriev I.V."/>
            <person name="Debuchy R."/>
            <person name="Gladieux P."/>
            <person name="Hiltunen Thoren M."/>
            <person name="Johannesson H."/>
        </authorList>
    </citation>
    <scope>NUCLEOTIDE SEQUENCE</scope>
    <source>
        <strain evidence="2">CBS 333.67</strain>
    </source>
</reference>
<sequence length="258" mass="28874">MNLTFLLAALLTTFPAGLRAEQIFTNRGTLSGLKTQTEHNGELKEDSSTFFDQPPSLVMTQTFDPSYTGRYHSEVHIANGYRHGDRRFYGFAFRLAPDWQFDPPQSYNLAQFIAPFPDDDSRKCDAFMPSTMVWAEGRRLFTRLKSGSVCDQTTTELPLDGVAPLSAGEWHTVVLGASWTSEATNGSLQVWVDGKQVLDQRGVATTVAEDVPFQFRVGLYANGWHDDKGMKGSQGVRRVFYDKVAIATTKDEADPEKW</sequence>
<dbReference type="AlphaFoldDB" id="A0AAJ0GS91"/>
<dbReference type="Proteomes" id="UP001273166">
    <property type="component" value="Unassembled WGS sequence"/>
</dbReference>
<dbReference type="Pfam" id="PF14099">
    <property type="entry name" value="Polysacc_lyase"/>
    <property type="match status" value="1"/>
</dbReference>
<keyword evidence="1" id="KW-0732">Signal</keyword>
<name>A0AAJ0GS91_9PEZI</name>
<reference evidence="2" key="2">
    <citation type="submission" date="2023-06" db="EMBL/GenBank/DDBJ databases">
        <authorList>
            <consortium name="Lawrence Berkeley National Laboratory"/>
            <person name="Mondo S.J."/>
            <person name="Hensen N."/>
            <person name="Bonometti L."/>
            <person name="Westerberg I."/>
            <person name="Brannstrom I.O."/>
            <person name="Guillou S."/>
            <person name="Cros-Aarteil S."/>
            <person name="Calhoun S."/>
            <person name="Haridas S."/>
            <person name="Kuo A."/>
            <person name="Pangilinan J."/>
            <person name="Riley R."/>
            <person name="Labutti K."/>
            <person name="Andreopoulos B."/>
            <person name="Lipzen A."/>
            <person name="Chen C."/>
            <person name="Yanf M."/>
            <person name="Daum C."/>
            <person name="Ng V."/>
            <person name="Clum A."/>
            <person name="Steindorff A."/>
            <person name="Ohm R."/>
            <person name="Martin F."/>
            <person name="Silar P."/>
            <person name="Natvig D."/>
            <person name="Lalanne C."/>
            <person name="Gautier V."/>
            <person name="Ament-Velasquez S.L."/>
            <person name="Kruys A."/>
            <person name="Hutchinson M.I."/>
            <person name="Powell A.J."/>
            <person name="Barry K."/>
            <person name="Miller A.N."/>
            <person name="Grigoriev I.V."/>
            <person name="Debuchy R."/>
            <person name="Gladieux P."/>
            <person name="Thoren M.H."/>
            <person name="Johannesson H."/>
        </authorList>
    </citation>
    <scope>NUCLEOTIDE SEQUENCE</scope>
    <source>
        <strain evidence="2">CBS 333.67</strain>
    </source>
</reference>